<keyword evidence="7" id="KW-0206">Cytoskeleton</keyword>
<organism evidence="13 14">
    <name type="scientific">Anaeramoeba flamelloides</name>
    <dbReference type="NCBI Taxonomy" id="1746091"/>
    <lineage>
        <taxon>Eukaryota</taxon>
        <taxon>Metamonada</taxon>
        <taxon>Anaeramoebidae</taxon>
        <taxon>Anaeramoeba</taxon>
    </lineage>
</organism>
<gene>
    <name evidence="13" type="ORF">M0813_17094</name>
</gene>
<dbReference type="InterPro" id="IPR000219">
    <property type="entry name" value="DH_dom"/>
</dbReference>
<keyword evidence="2" id="KW-0963">Cytoplasm</keyword>
<dbReference type="PROSITE" id="PS50003">
    <property type="entry name" value="PH_DOMAIN"/>
    <property type="match status" value="1"/>
</dbReference>
<dbReference type="PROSITE" id="PS50178">
    <property type="entry name" value="ZF_FYVE"/>
    <property type="match status" value="1"/>
</dbReference>
<sequence length="715" mass="84462">MLNLSDFDSETSSDDFEIINEETTPTKDDRFHICKTFLVKEQKYAYNLDLFLKNFFSLFKDGTNNNRFEFGFFVEQLEKIFFVVKKMLISSSNLIHNLEFKILVWNYKSDIGDLLVSNKSELKHYLTYLQTIKEATNLFLKCRKNDDFNRFVIKSEKEQQIRFEELFQKPVSYMHSHRDLIKKFLEFTDQNSSDYKILTNYLQTIEDMFQEAKKKTLSNKNERQIQQQTILENLEKKFVGKVPIVQKDRRLIYEGSVMKISRRRSQKRYLILLNDLLLVSSPHTVRKNKLSLHRMINLEQLKITDLPDTVDSKNSFSFQSVGKSFTVYTEDSKTKQKWIQLLNQEILHMRQLKNIRDEDVSEAPIWQRDSETKNCPICTLKFNVRRRKHHCRSCGNIVCAKCSPYKFLLSHVSNKPVRVSNNIKNNKIKESKKKKKKNNNKILNQTTIQEENTPKFDNQEKILKKKKNIKLVDQEQKNETKTNINNENTSRIDRESTKENTEINYSRSKNNNNKKNDYDDDNDNDDDDDDNEDINTKKKENNVLINDLFSELQSTQRNETFKENGMVQLEEIFQTSQQTKEQNSFEILQPDVEILPGLFQSGYMNSTNYKNQTNLTKNQLKKNNQPIMSVGNLINFGFESDSEDEDSGPNDDDEYKKEKKYDILINEIEVEDNFLTFLPFELYDHELNHLNDPYSETNSDYSSNSNLSSSEDVND</sequence>
<reference evidence="13" key="1">
    <citation type="submission" date="2022-08" db="EMBL/GenBank/DDBJ databases">
        <title>Novel sulfate-reducing endosymbionts in the free-living metamonad Anaeramoeba.</title>
        <authorList>
            <person name="Jerlstrom-Hultqvist J."/>
            <person name="Cepicka I."/>
            <person name="Gallot-Lavallee L."/>
            <person name="Salas-Leiva D."/>
            <person name="Curtis B.A."/>
            <person name="Zahonova K."/>
            <person name="Pipaliya S."/>
            <person name="Dacks J."/>
            <person name="Roger A.J."/>
        </authorList>
    </citation>
    <scope>NUCLEOTIDE SEQUENCE</scope>
    <source>
        <strain evidence="13">Schooner1</strain>
    </source>
</reference>
<keyword evidence="3" id="KW-0344">Guanine-nucleotide releasing factor</keyword>
<feature type="compositionally biased region" description="Acidic residues" evidence="9">
    <location>
        <begin position="518"/>
        <end position="533"/>
    </location>
</feature>
<evidence type="ECO:0000259" key="10">
    <source>
        <dbReference type="PROSITE" id="PS50003"/>
    </source>
</evidence>
<keyword evidence="14" id="KW-1185">Reference proteome</keyword>
<feature type="domain" description="FYVE-type" evidence="12">
    <location>
        <begin position="369"/>
        <end position="421"/>
    </location>
</feature>
<feature type="region of interest" description="Disordered" evidence="9">
    <location>
        <begin position="430"/>
        <end position="454"/>
    </location>
</feature>
<name>A0ABQ8YYP3_9EUKA</name>
<dbReference type="Gene3D" id="2.30.29.30">
    <property type="entry name" value="Pleckstrin-homology domain (PH domain)/Phosphotyrosine-binding domain (PTB)"/>
    <property type="match status" value="1"/>
</dbReference>
<dbReference type="Proteomes" id="UP001150062">
    <property type="component" value="Unassembled WGS sequence"/>
</dbReference>
<evidence type="ECO:0000256" key="7">
    <source>
        <dbReference type="ARBA" id="ARBA00023212"/>
    </source>
</evidence>
<comment type="caution">
    <text evidence="13">The sequence shown here is derived from an EMBL/GenBank/DDBJ whole genome shotgun (WGS) entry which is preliminary data.</text>
</comment>
<dbReference type="InterPro" id="IPR001849">
    <property type="entry name" value="PH_domain"/>
</dbReference>
<evidence type="ECO:0000259" key="12">
    <source>
        <dbReference type="PROSITE" id="PS50178"/>
    </source>
</evidence>
<dbReference type="InterPro" id="IPR000306">
    <property type="entry name" value="Znf_FYVE"/>
</dbReference>
<dbReference type="Pfam" id="PF00169">
    <property type="entry name" value="PH"/>
    <property type="match status" value="1"/>
</dbReference>
<dbReference type="Gene3D" id="3.30.40.10">
    <property type="entry name" value="Zinc/RING finger domain, C3HC4 (zinc finger)"/>
    <property type="match status" value="1"/>
</dbReference>
<dbReference type="Pfam" id="PF01363">
    <property type="entry name" value="FYVE"/>
    <property type="match status" value="1"/>
</dbReference>
<keyword evidence="6" id="KW-0862">Zinc</keyword>
<dbReference type="InterPro" id="IPR051092">
    <property type="entry name" value="FYVE_RhoGEF_PH"/>
</dbReference>
<evidence type="ECO:0000313" key="13">
    <source>
        <dbReference type="EMBL" id="KAJ6249671.1"/>
    </source>
</evidence>
<dbReference type="InterPro" id="IPR011993">
    <property type="entry name" value="PH-like_dom_sf"/>
</dbReference>
<dbReference type="SUPFAM" id="SSF57903">
    <property type="entry name" value="FYVE/PHD zinc finger"/>
    <property type="match status" value="1"/>
</dbReference>
<evidence type="ECO:0000256" key="1">
    <source>
        <dbReference type="ARBA" id="ARBA00004245"/>
    </source>
</evidence>
<dbReference type="Gene3D" id="1.20.900.10">
    <property type="entry name" value="Dbl homology (DH) domain"/>
    <property type="match status" value="1"/>
</dbReference>
<evidence type="ECO:0000313" key="14">
    <source>
        <dbReference type="Proteomes" id="UP001150062"/>
    </source>
</evidence>
<feature type="domain" description="PH" evidence="10">
    <location>
        <begin position="250"/>
        <end position="347"/>
    </location>
</feature>
<evidence type="ECO:0000256" key="3">
    <source>
        <dbReference type="ARBA" id="ARBA00022658"/>
    </source>
</evidence>
<evidence type="ECO:0000256" key="6">
    <source>
        <dbReference type="ARBA" id="ARBA00022833"/>
    </source>
</evidence>
<proteinExistence type="predicted"/>
<keyword evidence="4" id="KW-0479">Metal-binding</keyword>
<accession>A0ABQ8YYP3</accession>
<keyword evidence="5 8" id="KW-0863">Zinc-finger</keyword>
<dbReference type="SMART" id="SM00233">
    <property type="entry name" value="PH"/>
    <property type="match status" value="1"/>
</dbReference>
<feature type="domain" description="DH" evidence="11">
    <location>
        <begin position="29"/>
        <end position="215"/>
    </location>
</feature>
<evidence type="ECO:0000256" key="8">
    <source>
        <dbReference type="PROSITE-ProRule" id="PRU00091"/>
    </source>
</evidence>
<protein>
    <submittedName>
        <fullName evidence="13">Protein cbr-exc-5</fullName>
    </submittedName>
</protein>
<feature type="compositionally biased region" description="Basic and acidic residues" evidence="9">
    <location>
        <begin position="490"/>
        <end position="501"/>
    </location>
</feature>
<evidence type="ECO:0000256" key="2">
    <source>
        <dbReference type="ARBA" id="ARBA00022490"/>
    </source>
</evidence>
<feature type="compositionally biased region" description="Basic residues" evidence="9">
    <location>
        <begin position="430"/>
        <end position="439"/>
    </location>
</feature>
<dbReference type="SUPFAM" id="SSF50729">
    <property type="entry name" value="PH domain-like"/>
    <property type="match status" value="1"/>
</dbReference>
<dbReference type="PANTHER" id="PTHR12673:SF159">
    <property type="entry name" value="LD03170P"/>
    <property type="match status" value="1"/>
</dbReference>
<evidence type="ECO:0000256" key="5">
    <source>
        <dbReference type="ARBA" id="ARBA00022771"/>
    </source>
</evidence>
<dbReference type="InterPro" id="IPR011011">
    <property type="entry name" value="Znf_FYVE_PHD"/>
</dbReference>
<dbReference type="SUPFAM" id="SSF48065">
    <property type="entry name" value="DBL homology domain (DH-domain)"/>
    <property type="match status" value="1"/>
</dbReference>
<dbReference type="PANTHER" id="PTHR12673">
    <property type="entry name" value="FACIOGENITAL DYSPLASIA PROTEIN"/>
    <property type="match status" value="1"/>
</dbReference>
<feature type="region of interest" description="Disordered" evidence="9">
    <location>
        <begin position="474"/>
        <end position="538"/>
    </location>
</feature>
<dbReference type="SMART" id="SM00064">
    <property type="entry name" value="FYVE"/>
    <property type="match status" value="1"/>
</dbReference>
<feature type="compositionally biased region" description="Low complexity" evidence="9">
    <location>
        <begin position="698"/>
        <end position="715"/>
    </location>
</feature>
<comment type="subcellular location">
    <subcellularLocation>
        <location evidence="1">Cytoplasm</location>
        <location evidence="1">Cytoskeleton</location>
    </subcellularLocation>
</comment>
<dbReference type="EMBL" id="JAOAOG010000098">
    <property type="protein sequence ID" value="KAJ6249671.1"/>
    <property type="molecule type" value="Genomic_DNA"/>
</dbReference>
<evidence type="ECO:0000256" key="9">
    <source>
        <dbReference type="SAM" id="MobiDB-lite"/>
    </source>
</evidence>
<evidence type="ECO:0000256" key="4">
    <source>
        <dbReference type="ARBA" id="ARBA00022723"/>
    </source>
</evidence>
<dbReference type="InterPro" id="IPR035899">
    <property type="entry name" value="DBL_dom_sf"/>
</dbReference>
<feature type="region of interest" description="Disordered" evidence="9">
    <location>
        <begin position="694"/>
        <end position="715"/>
    </location>
</feature>
<dbReference type="InterPro" id="IPR013083">
    <property type="entry name" value="Znf_RING/FYVE/PHD"/>
</dbReference>
<dbReference type="InterPro" id="IPR017455">
    <property type="entry name" value="Znf_FYVE-rel"/>
</dbReference>
<evidence type="ECO:0000259" key="11">
    <source>
        <dbReference type="PROSITE" id="PS50010"/>
    </source>
</evidence>
<dbReference type="PROSITE" id="PS50010">
    <property type="entry name" value="DH_2"/>
    <property type="match status" value="1"/>
</dbReference>